<keyword evidence="2" id="KW-0719">Serine esterase</keyword>
<dbReference type="PANTHER" id="PTHR33630">
    <property type="entry name" value="CUTINASE RV1984C-RELATED-RELATED"/>
    <property type="match status" value="1"/>
</dbReference>
<dbReference type="SMART" id="SM01110">
    <property type="entry name" value="Cutinase"/>
    <property type="match status" value="1"/>
</dbReference>
<evidence type="ECO:0000256" key="3">
    <source>
        <dbReference type="ARBA" id="ARBA00022801"/>
    </source>
</evidence>
<dbReference type="EMBL" id="FTNT01000016">
    <property type="protein sequence ID" value="SIS23306.1"/>
    <property type="molecule type" value="Genomic_DNA"/>
</dbReference>
<reference evidence="6 7" key="1">
    <citation type="submission" date="2017-01" db="EMBL/GenBank/DDBJ databases">
        <authorList>
            <person name="Mah S.A."/>
            <person name="Swanson W.J."/>
            <person name="Moy G.W."/>
            <person name="Vacquier V.D."/>
        </authorList>
    </citation>
    <scope>NUCLEOTIDE SEQUENCE [LARGE SCALE GENOMIC DNA]</scope>
    <source>
        <strain evidence="6 7">CPCC 203464</strain>
    </source>
</reference>
<dbReference type="Gene3D" id="3.40.50.1820">
    <property type="entry name" value="alpha/beta hydrolase"/>
    <property type="match status" value="1"/>
</dbReference>
<feature type="compositionally biased region" description="Gly residues" evidence="5">
    <location>
        <begin position="530"/>
        <end position="541"/>
    </location>
</feature>
<comment type="similarity">
    <text evidence="1">Belongs to the cutinase family.</text>
</comment>
<evidence type="ECO:0000256" key="2">
    <source>
        <dbReference type="ARBA" id="ARBA00022487"/>
    </source>
</evidence>
<evidence type="ECO:0000256" key="4">
    <source>
        <dbReference type="ARBA" id="ARBA00023157"/>
    </source>
</evidence>
<organism evidence="6 7">
    <name type="scientific">Williamsia sterculiae</name>
    <dbReference type="NCBI Taxonomy" id="1344003"/>
    <lineage>
        <taxon>Bacteria</taxon>
        <taxon>Bacillati</taxon>
        <taxon>Actinomycetota</taxon>
        <taxon>Actinomycetes</taxon>
        <taxon>Mycobacteriales</taxon>
        <taxon>Nocardiaceae</taxon>
        <taxon>Williamsia</taxon>
    </lineage>
</organism>
<dbReference type="InterPro" id="IPR029058">
    <property type="entry name" value="AB_hydrolase_fold"/>
</dbReference>
<dbReference type="SUPFAM" id="SSF53474">
    <property type="entry name" value="alpha/beta-Hydrolases"/>
    <property type="match status" value="1"/>
</dbReference>
<proteinExistence type="inferred from homology"/>
<feature type="region of interest" description="Disordered" evidence="5">
    <location>
        <begin position="486"/>
        <end position="557"/>
    </location>
</feature>
<dbReference type="InterPro" id="IPR000675">
    <property type="entry name" value="Cutinase/axe"/>
</dbReference>
<evidence type="ECO:0000313" key="6">
    <source>
        <dbReference type="EMBL" id="SIS23306.1"/>
    </source>
</evidence>
<evidence type="ECO:0000256" key="5">
    <source>
        <dbReference type="SAM" id="MobiDB-lite"/>
    </source>
</evidence>
<dbReference type="GO" id="GO:0052689">
    <property type="term" value="F:carboxylic ester hydrolase activity"/>
    <property type="evidence" value="ECO:0007669"/>
    <property type="project" value="UniProtKB-KW"/>
</dbReference>
<protein>
    <submittedName>
        <fullName evidence="6">Cutinase</fullName>
    </submittedName>
</protein>
<dbReference type="Pfam" id="PF01083">
    <property type="entry name" value="Cutinase"/>
    <property type="match status" value="1"/>
</dbReference>
<keyword evidence="3" id="KW-0378">Hydrolase</keyword>
<feature type="compositionally biased region" description="Polar residues" evidence="5">
    <location>
        <begin position="519"/>
        <end position="528"/>
    </location>
</feature>
<name>A0A1N7HEK2_9NOCA</name>
<accession>A0A1N7HEK2</accession>
<feature type="region of interest" description="Disordered" evidence="5">
    <location>
        <begin position="152"/>
        <end position="215"/>
    </location>
</feature>
<dbReference type="PANTHER" id="PTHR33630:SF9">
    <property type="entry name" value="CUTINASE 4"/>
    <property type="match status" value="1"/>
</dbReference>
<keyword evidence="4" id="KW-1015">Disulfide bond</keyword>
<gene>
    <name evidence="6" type="ORF">SAMN05445060_4094</name>
</gene>
<dbReference type="AlphaFoldDB" id="A0A1N7HEK2"/>
<dbReference type="STRING" id="1344003.SAMN05445060_4094"/>
<dbReference type="Proteomes" id="UP000186218">
    <property type="component" value="Unassembled WGS sequence"/>
</dbReference>
<sequence length="557" mass="55254">MAGSVAVLAGVGSAYDAPTAVAETNCPALYVLGVQGTGQSSDNASTTADSGMLASVMSPMLSMAKGLVAREYVPYPAGFGGAVAGGKQQYSESVTQAMGTTTSMLSQIARRCGKTQFGLTGYSQGAHAMSNVAKSIGQGQGPIDADRVAGVALFGDPGRPADSPLFPGASGQDRPAAAPGTSGQSVASLPSPGPTQGPEGGGIAPTMDSDRGYGNLSGRVMDSCASGDLACAAPSNSPIVHLVTNIAGQSELDQADPIGSLTSVGQALALTSVKAGVDVINNDVQGTSLDTLSYEPQESVSQRLADASDPRTPLPSVPDALNAVLKVGTIGLNAVVSVAKKVITPQTIGELATVGLANPPAALAVLGAKLGSAVVDLVPPATVDRWTNQAFDAIKQNITDNKDLLNVTTMMQYFNTANAHGSYTTTSQTAGAPSPTLFAAEWFAALAHDLAGSSFSSVTGDGYLNTAAQAVSDSVSKLWPSATVPPGSATLAPNGPILSNADPTGTDESGGSGQGGVDAQNTTPTSDAPGSGGESGFGGVPGIPDPSSFTPTEVPAG</sequence>
<evidence type="ECO:0000313" key="7">
    <source>
        <dbReference type="Proteomes" id="UP000186218"/>
    </source>
</evidence>
<evidence type="ECO:0000256" key="1">
    <source>
        <dbReference type="ARBA" id="ARBA00007534"/>
    </source>
</evidence>
<keyword evidence="7" id="KW-1185">Reference proteome</keyword>